<keyword evidence="3" id="KW-0032">Aminotransferase</keyword>
<organism evidence="7">
    <name type="scientific">Araucaria cunninghamii</name>
    <name type="common">Hoop pine</name>
    <name type="synonym">Moreton Bay pine</name>
    <dbReference type="NCBI Taxonomy" id="56994"/>
    <lineage>
        <taxon>Eukaryota</taxon>
        <taxon>Viridiplantae</taxon>
        <taxon>Streptophyta</taxon>
        <taxon>Embryophyta</taxon>
        <taxon>Tracheophyta</taxon>
        <taxon>Spermatophyta</taxon>
        <taxon>Pinopsida</taxon>
        <taxon>Pinidae</taxon>
        <taxon>Conifers II</taxon>
        <taxon>Araucariales</taxon>
        <taxon>Araucariaceae</taxon>
        <taxon>Araucaria</taxon>
    </lineage>
</organism>
<dbReference type="InterPro" id="IPR005814">
    <property type="entry name" value="Aminotrans_3"/>
</dbReference>
<dbReference type="PANTHER" id="PTHR42684">
    <property type="entry name" value="ADENOSYLMETHIONINE-8-AMINO-7-OXONONANOATE AMINOTRANSFERASE"/>
    <property type="match status" value="1"/>
</dbReference>
<keyword evidence="4" id="KW-0808">Transferase</keyword>
<comment type="similarity">
    <text evidence="2 6">Belongs to the class-III pyridoxal-phosphate-dependent aminotransferase family.</text>
</comment>
<reference evidence="7" key="1">
    <citation type="submission" date="2015-03" db="EMBL/GenBank/DDBJ databases">
        <title>A transcriptome of Araucaria cunninghamii, an australian fine timber species.</title>
        <authorList>
            <person name="Jing Yi C.J.Y."/>
            <person name="Yin San L.Y.S."/>
            <person name="Abdul Karim S.S."/>
            <person name="Wan Azmi N.N."/>
            <person name="Hercus R.R."/>
            <person name="Croft L.L."/>
        </authorList>
    </citation>
    <scope>NUCLEOTIDE SEQUENCE</scope>
    <source>
        <strain evidence="7">MI0301</strain>
        <tissue evidence="7">Leaf</tissue>
    </source>
</reference>
<dbReference type="PIRSF" id="PIRSF000521">
    <property type="entry name" value="Transaminase_4ab_Lys_Orn"/>
    <property type="match status" value="1"/>
</dbReference>
<dbReference type="GO" id="GO:0009448">
    <property type="term" value="P:gamma-aminobutyric acid metabolic process"/>
    <property type="evidence" value="ECO:0007669"/>
    <property type="project" value="TreeGrafter"/>
</dbReference>
<dbReference type="EMBL" id="GCKF01032084">
    <property type="protein sequence ID" value="JAG97644.1"/>
    <property type="molecule type" value="Transcribed_RNA"/>
</dbReference>
<dbReference type="InterPro" id="IPR015422">
    <property type="entry name" value="PyrdxlP-dep_Trfase_small"/>
</dbReference>
<accession>A0A0D6R4A1</accession>
<keyword evidence="5 6" id="KW-0663">Pyridoxal phosphate</keyword>
<dbReference type="InterPro" id="IPR015421">
    <property type="entry name" value="PyrdxlP-dep_Trfase_major"/>
</dbReference>
<dbReference type="GO" id="GO:0009102">
    <property type="term" value="P:biotin biosynthetic process"/>
    <property type="evidence" value="ECO:0007669"/>
    <property type="project" value="TreeGrafter"/>
</dbReference>
<evidence type="ECO:0000313" key="7">
    <source>
        <dbReference type="EMBL" id="JAG97644.1"/>
    </source>
</evidence>
<dbReference type="GO" id="GO:0004015">
    <property type="term" value="F:adenosylmethionine-8-amino-7-oxononanoate transaminase activity"/>
    <property type="evidence" value="ECO:0007669"/>
    <property type="project" value="TreeGrafter"/>
</dbReference>
<protein>
    <submittedName>
        <fullName evidence="7">Uncharacterized protein</fullName>
    </submittedName>
</protein>
<sequence length="530" mass="58588">MTIFMAIGSSLRRKTHFLARQIAIGSEDFGFQELSASARWNSTVTPAESLGALNAEPNNSQAQKDISNLVEQQVPKEKSKGHSMLAPFTAGWQTAQPLIIDKSEGVFVYDTNGKKYLDALAGLWCTALGGNEPRLVEAATKQLNKLPFYHSFWNRTTQPSLDLAKEVLDIFTAKKMAKAFFTNSGSEANDTQVKLVWYYNNALGRPKKKKFIARQKSYHGSTLVSASLSGLTPLHQSFDLPVSFVLHTDCPHYWRYHLPGETEEEFATRLADNLEKLILKEDPETVAAFIAEPVMGAGGVIPPPATYFEKVQAVVKKYDILFIADEVICAFGRLGTMFGCDKYNIQPDLVSIAKALSSAYMPIGGVLVSPEIADVIFSESNKLGLFSHGFTYSGHPVSCAVALEALKIYKERNIVEQVQSISPLFQNGMRTLAESPIIGEMRGTGLVMGVEFTNNKSPNDLFPPKWGIGTYFAGQCAERGMLVRVAGDTIMMSPPFIMKPQDIEQLIHIFGEALKSTEERVQYLRSQQDN</sequence>
<evidence type="ECO:0000256" key="5">
    <source>
        <dbReference type="ARBA" id="ARBA00022898"/>
    </source>
</evidence>
<dbReference type="Gene3D" id="3.40.640.10">
    <property type="entry name" value="Type I PLP-dependent aspartate aminotransferase-like (Major domain)"/>
    <property type="match status" value="1"/>
</dbReference>
<dbReference type="Pfam" id="PF00202">
    <property type="entry name" value="Aminotran_3"/>
    <property type="match status" value="1"/>
</dbReference>
<comment type="subcellular location">
    <subcellularLocation>
        <location evidence="1">Mitochondrion</location>
    </subcellularLocation>
</comment>
<evidence type="ECO:0000256" key="6">
    <source>
        <dbReference type="RuleBase" id="RU003560"/>
    </source>
</evidence>
<dbReference type="SUPFAM" id="SSF53383">
    <property type="entry name" value="PLP-dependent transferases"/>
    <property type="match status" value="1"/>
</dbReference>
<dbReference type="InterPro" id="IPR015424">
    <property type="entry name" value="PyrdxlP-dep_Trfase"/>
</dbReference>
<evidence type="ECO:0000256" key="1">
    <source>
        <dbReference type="ARBA" id="ARBA00004173"/>
    </source>
</evidence>
<evidence type="ECO:0000256" key="2">
    <source>
        <dbReference type="ARBA" id="ARBA00008954"/>
    </source>
</evidence>
<dbReference type="FunFam" id="3.40.640.10:FF:000014">
    <property type="entry name" value="Adenosylmethionine-8-amino-7-oxononanoate aminotransferase, probable"/>
    <property type="match status" value="1"/>
</dbReference>
<dbReference type="NCBIfam" id="NF004767">
    <property type="entry name" value="PRK06105.1"/>
    <property type="match status" value="1"/>
</dbReference>
<dbReference type="PROSITE" id="PS00600">
    <property type="entry name" value="AA_TRANSFER_CLASS_3"/>
    <property type="match status" value="1"/>
</dbReference>
<dbReference type="Gene3D" id="3.90.1150.10">
    <property type="entry name" value="Aspartate Aminotransferase, domain 1"/>
    <property type="match status" value="1"/>
</dbReference>
<dbReference type="PANTHER" id="PTHR42684:SF3">
    <property type="entry name" value="ADENOSYLMETHIONINE-8-AMINO-7-OXONONANOATE AMINOTRANSFERASE"/>
    <property type="match status" value="1"/>
</dbReference>
<dbReference type="GO" id="GO:0030170">
    <property type="term" value="F:pyridoxal phosphate binding"/>
    <property type="evidence" value="ECO:0007669"/>
    <property type="project" value="InterPro"/>
</dbReference>
<dbReference type="InterPro" id="IPR049704">
    <property type="entry name" value="Aminotrans_3_PPA_site"/>
</dbReference>
<evidence type="ECO:0000256" key="3">
    <source>
        <dbReference type="ARBA" id="ARBA00022576"/>
    </source>
</evidence>
<dbReference type="GO" id="GO:0005739">
    <property type="term" value="C:mitochondrion"/>
    <property type="evidence" value="ECO:0007669"/>
    <property type="project" value="UniProtKB-SubCell"/>
</dbReference>
<dbReference type="CDD" id="cd00610">
    <property type="entry name" value="OAT_like"/>
    <property type="match status" value="1"/>
</dbReference>
<evidence type="ECO:0000256" key="4">
    <source>
        <dbReference type="ARBA" id="ARBA00022679"/>
    </source>
</evidence>
<dbReference type="AlphaFoldDB" id="A0A0D6R4A1"/>
<name>A0A0D6R4A1_ARACU</name>
<proteinExistence type="inferred from homology"/>